<evidence type="ECO:0000313" key="2">
    <source>
        <dbReference type="EMBL" id="MDG0816181.1"/>
    </source>
</evidence>
<accession>A0ABT6DK03</accession>
<evidence type="ECO:0000313" key="3">
    <source>
        <dbReference type="Proteomes" id="UP001152321"/>
    </source>
</evidence>
<feature type="signal peptide" evidence="1">
    <location>
        <begin position="1"/>
        <end position="21"/>
    </location>
</feature>
<dbReference type="EMBL" id="JANRMI010000002">
    <property type="protein sequence ID" value="MDG0816181.1"/>
    <property type="molecule type" value="Genomic_DNA"/>
</dbReference>
<keyword evidence="1" id="KW-0732">Signal</keyword>
<dbReference type="PROSITE" id="PS00018">
    <property type="entry name" value="EF_HAND_1"/>
    <property type="match status" value="1"/>
</dbReference>
<dbReference type="InterPro" id="IPR018247">
    <property type="entry name" value="EF_Hand_1_Ca_BS"/>
</dbReference>
<sequence length="765" mass="87289">MLFKKTLQFVLVGISALSLTACTDFINGQKTEPEVLNFSNDRLSCLKQLPTHLKDFSIGEAKEKDIRGSFDCARDALLYFKNKTYGSVPNAYTVDEVRNFFAKYFLKENNVSPEFSAELMKIKKALLGGSESYITKDEIVRLVDLLAIVRDEAVQLSPHMKVLLNQAKDKGTNWDQVSAATEQLRFSFQRLLEKTQISGSDYGFEDAKRALSGLGEFLRGSEPFAPYEKAKEWVPLVESVKNILVGRRAQMSKLYQWKEGLDTVIDLYGLALKYRYVIQNLDFGNANDIHQLSQFIGQGLDLIENCQQMKSAGVIPAEDLDQLIEQLTPYFKFSFKLRESSLKKIYRIVLLRMLSPDRKGDSRGFAGLEKAHIAALRREFNIWRMDQSFIDLAKMDEKSQTISQKDLLERYNDFNKSFVIEKGITSNPLEQMALDQSWDDFGQILKSPILVNYNEKGRIIEATNPSSYGVTWKSLTKTNLMRGIARMLMLGYGENTAGKLSDARMSKAGLIAWYEEFNEIGLDIKAFDPRSGNSGSRSFLEANFFTFSGNGDQWMDQRETFEFVSLLFSAGLSSSDDIRKGMIACEVSQKDIFGYAYLKESCFKKQFRTNFSFYFDNMPWMGKFVKGLNDKDYDEFYNYLKSSAVMPDQKVGLIETANIRTMVTILHYVESIMITYDLDRNQTLSLDEVYAAAPRFMSFFKTVSPTQYEFIIEEGFAYLVFKGSMPGLGGLTGFQVTKHFVDEATRKDILRLFGTLKEQLNKVPN</sequence>
<proteinExistence type="predicted"/>
<feature type="chain" id="PRO_5045682988" description="EF-hand domain-containing protein" evidence="1">
    <location>
        <begin position="22"/>
        <end position="765"/>
    </location>
</feature>
<keyword evidence="3" id="KW-1185">Reference proteome</keyword>
<comment type="caution">
    <text evidence="2">The sequence shown here is derived from an EMBL/GenBank/DDBJ whole genome shotgun (WGS) entry which is preliminary data.</text>
</comment>
<protein>
    <recommendedName>
        <fullName evidence="4">EF-hand domain-containing protein</fullName>
    </recommendedName>
</protein>
<evidence type="ECO:0008006" key="4">
    <source>
        <dbReference type="Google" id="ProtNLM"/>
    </source>
</evidence>
<organism evidence="2 3">
    <name type="scientific">Bdellovibrio svalbardensis</name>
    <dbReference type="NCBI Taxonomy" id="2972972"/>
    <lineage>
        <taxon>Bacteria</taxon>
        <taxon>Pseudomonadati</taxon>
        <taxon>Bdellovibrionota</taxon>
        <taxon>Bdellovibrionia</taxon>
        <taxon>Bdellovibrionales</taxon>
        <taxon>Pseudobdellovibrionaceae</taxon>
        <taxon>Bdellovibrio</taxon>
    </lineage>
</organism>
<dbReference type="RefSeq" id="WP_277577658.1">
    <property type="nucleotide sequence ID" value="NZ_JANRMI010000002.1"/>
</dbReference>
<gene>
    <name evidence="2" type="ORF">NWE73_07385</name>
</gene>
<dbReference type="Proteomes" id="UP001152321">
    <property type="component" value="Unassembled WGS sequence"/>
</dbReference>
<reference evidence="2" key="1">
    <citation type="submission" date="2022-08" db="EMBL/GenBank/DDBJ databases">
        <title>Novel Bdellovibrio Species Isolated from Svalbard: Designation Bdellovibrio svalbardensis.</title>
        <authorList>
            <person name="Mitchell R.J."/>
            <person name="Choi S.Y."/>
        </authorList>
    </citation>
    <scope>NUCLEOTIDE SEQUENCE</scope>
    <source>
        <strain evidence="2">PAP01</strain>
    </source>
</reference>
<name>A0ABT6DK03_9BACT</name>
<dbReference type="PROSITE" id="PS51257">
    <property type="entry name" value="PROKAR_LIPOPROTEIN"/>
    <property type="match status" value="1"/>
</dbReference>
<evidence type="ECO:0000256" key="1">
    <source>
        <dbReference type="SAM" id="SignalP"/>
    </source>
</evidence>